<proteinExistence type="predicted"/>
<evidence type="ECO:0000313" key="2">
    <source>
        <dbReference type="EMBL" id="KXB74442.1"/>
    </source>
</evidence>
<accession>A0A134B3E7</accession>
<protein>
    <submittedName>
        <fullName evidence="2">Uncharacterized protein</fullName>
    </submittedName>
</protein>
<evidence type="ECO:0000256" key="1">
    <source>
        <dbReference type="SAM" id="MobiDB-lite"/>
    </source>
</evidence>
<sequence length="43" mass="4888">MKPSIGAIRSTFTKKLRAKVRKSAQLKHLPSEKARKSHQRISS</sequence>
<gene>
    <name evidence="2" type="ORF">HMPREF3185_01695</name>
</gene>
<name>A0A134B3E7_9PORP</name>
<dbReference type="STRING" id="322095.HMPREF3185_01695"/>
<dbReference type="Proteomes" id="UP000070224">
    <property type="component" value="Unassembled WGS sequence"/>
</dbReference>
<dbReference type="PATRIC" id="fig|322095.3.peg.1672"/>
<feature type="region of interest" description="Disordered" evidence="1">
    <location>
        <begin position="1"/>
        <end position="43"/>
    </location>
</feature>
<dbReference type="AlphaFoldDB" id="A0A134B3E7"/>
<comment type="caution">
    <text evidence="2">The sequence shown here is derived from an EMBL/GenBank/DDBJ whole genome shotgun (WGS) entry which is preliminary data.</text>
</comment>
<reference evidence="3" key="1">
    <citation type="submission" date="2016-01" db="EMBL/GenBank/DDBJ databases">
        <authorList>
            <person name="Mitreva M."/>
            <person name="Pepin K.H."/>
            <person name="Mihindukulasuriya K.A."/>
            <person name="Fulton R."/>
            <person name="Fronick C."/>
            <person name="O'Laughlin M."/>
            <person name="Miner T."/>
            <person name="Herter B."/>
            <person name="Rosa B.A."/>
            <person name="Cordes M."/>
            <person name="Tomlinson C."/>
            <person name="Wollam A."/>
            <person name="Palsikar V.B."/>
            <person name="Mardis E.R."/>
            <person name="Wilson R.K."/>
        </authorList>
    </citation>
    <scope>NUCLEOTIDE SEQUENCE [LARGE SCALE GENOMIC DNA]</scope>
    <source>
        <strain evidence="3">KA00683</strain>
    </source>
</reference>
<feature type="compositionally biased region" description="Basic residues" evidence="1">
    <location>
        <begin position="12"/>
        <end position="25"/>
    </location>
</feature>
<dbReference type="EMBL" id="LSDK01000122">
    <property type="protein sequence ID" value="KXB74442.1"/>
    <property type="molecule type" value="Genomic_DNA"/>
</dbReference>
<evidence type="ECO:0000313" key="3">
    <source>
        <dbReference type="Proteomes" id="UP000070224"/>
    </source>
</evidence>
<organism evidence="2 3">
    <name type="scientific">Porphyromonas somerae</name>
    <dbReference type="NCBI Taxonomy" id="322095"/>
    <lineage>
        <taxon>Bacteria</taxon>
        <taxon>Pseudomonadati</taxon>
        <taxon>Bacteroidota</taxon>
        <taxon>Bacteroidia</taxon>
        <taxon>Bacteroidales</taxon>
        <taxon>Porphyromonadaceae</taxon>
        <taxon>Porphyromonas</taxon>
    </lineage>
</organism>
<keyword evidence="3" id="KW-1185">Reference proteome</keyword>